<evidence type="ECO:0000256" key="1">
    <source>
        <dbReference type="SAM" id="Phobius"/>
    </source>
</evidence>
<dbReference type="Proteomes" id="UP000678237">
    <property type="component" value="Unassembled WGS sequence"/>
</dbReference>
<evidence type="ECO:0000313" key="4">
    <source>
        <dbReference type="Proteomes" id="UP000564964"/>
    </source>
</evidence>
<keyword evidence="1" id="KW-1133">Transmembrane helix</keyword>
<comment type="caution">
    <text evidence="2">The sequence shown here is derived from an EMBL/GenBank/DDBJ whole genome shotgun (WGS) entry which is preliminary data.</text>
</comment>
<sequence length="47" mass="5104">MSDQKAQSSMEVLLLLALLLVIAVIVGLYVLSLAKARPGFLRDFNVS</sequence>
<keyword evidence="1" id="KW-0812">Transmembrane</keyword>
<reference evidence="3" key="3">
    <citation type="submission" date="2021-05" db="EMBL/GenBank/DDBJ databases">
        <title>Protein family content uncovers lineage relationships and bacterial pathway maintenance mechanisms in DPANN archaea.</title>
        <authorList>
            <person name="Castelle C.J."/>
            <person name="Meheust R."/>
            <person name="Jaffe A.L."/>
            <person name="Seitz K."/>
            <person name="Gong X."/>
            <person name="Baker B.J."/>
            <person name="Banfield J.F."/>
        </authorList>
    </citation>
    <scope>NUCLEOTIDE SEQUENCE</scope>
    <source>
        <strain evidence="3">RIFCSPLOWO2_01_FULL_58_19</strain>
    </source>
</reference>
<name>A0A7J4JPK4_9ARCH</name>
<evidence type="ECO:0000313" key="2">
    <source>
        <dbReference type="EMBL" id="HIH17136.1"/>
    </source>
</evidence>
<dbReference type="AlphaFoldDB" id="A0A7J4JPK4"/>
<organism evidence="2 4">
    <name type="scientific">Candidatus Iainarchaeum sp</name>
    <dbReference type="NCBI Taxonomy" id="3101447"/>
    <lineage>
        <taxon>Archaea</taxon>
        <taxon>Candidatus Iainarchaeota</taxon>
        <taxon>Candidatus Iainarchaeia</taxon>
        <taxon>Candidatus Iainarchaeales</taxon>
        <taxon>Candidatus Iainarchaeaceae</taxon>
        <taxon>Candidatus Iainarchaeum</taxon>
    </lineage>
</organism>
<reference evidence="4" key="1">
    <citation type="journal article" date="2020" name="bioRxiv">
        <title>A rank-normalized archaeal taxonomy based on genome phylogeny resolves widespread incomplete and uneven classifications.</title>
        <authorList>
            <person name="Rinke C."/>
            <person name="Chuvochina M."/>
            <person name="Mussig A.J."/>
            <person name="Chaumeil P.-A."/>
            <person name="Waite D.W."/>
            <person name="Whitman W.B."/>
            <person name="Parks D.H."/>
            <person name="Hugenholtz P."/>
        </authorList>
    </citation>
    <scope>NUCLEOTIDE SEQUENCE [LARGE SCALE GENOMIC DNA]</scope>
</reference>
<gene>
    <name evidence="2" type="ORF">HA252_07065</name>
    <name evidence="3" type="ORF">J4203_01345</name>
</gene>
<feature type="transmembrane region" description="Helical" evidence="1">
    <location>
        <begin position="12"/>
        <end position="34"/>
    </location>
</feature>
<dbReference type="Proteomes" id="UP000564964">
    <property type="component" value="Unassembled WGS sequence"/>
</dbReference>
<dbReference type="EMBL" id="DUGH01000170">
    <property type="protein sequence ID" value="HIH17136.1"/>
    <property type="molecule type" value="Genomic_DNA"/>
</dbReference>
<protein>
    <submittedName>
        <fullName evidence="2">Class III signal peptide-containing protein</fullName>
    </submittedName>
</protein>
<accession>A0A7J4JPK4</accession>
<dbReference type="EMBL" id="JAGVWE010000002">
    <property type="protein sequence ID" value="MBS3062493.1"/>
    <property type="molecule type" value="Genomic_DNA"/>
</dbReference>
<keyword evidence="1" id="KW-0472">Membrane</keyword>
<evidence type="ECO:0000313" key="3">
    <source>
        <dbReference type="EMBL" id="MBS3062493.1"/>
    </source>
</evidence>
<proteinExistence type="predicted"/>
<reference evidence="3" key="2">
    <citation type="submission" date="2021-03" db="EMBL/GenBank/DDBJ databases">
        <authorList>
            <person name="Jaffe A."/>
        </authorList>
    </citation>
    <scope>NUCLEOTIDE SEQUENCE</scope>
    <source>
        <strain evidence="3">RIFCSPLOWO2_01_FULL_58_19</strain>
    </source>
</reference>